<keyword evidence="2" id="KW-1185">Reference proteome</keyword>
<evidence type="ECO:0000313" key="2">
    <source>
        <dbReference type="Proteomes" id="UP001552594"/>
    </source>
</evidence>
<gene>
    <name evidence="1" type="ORF">AB0L16_02940</name>
</gene>
<proteinExistence type="predicted"/>
<organism evidence="1 2">
    <name type="scientific">Streptomyces orinoci</name>
    <name type="common">Streptoverticillium orinoci</name>
    <dbReference type="NCBI Taxonomy" id="67339"/>
    <lineage>
        <taxon>Bacteria</taxon>
        <taxon>Bacillati</taxon>
        <taxon>Actinomycetota</taxon>
        <taxon>Actinomycetes</taxon>
        <taxon>Kitasatosporales</taxon>
        <taxon>Streptomycetaceae</taxon>
        <taxon>Streptomyces</taxon>
    </lineage>
</organism>
<reference evidence="1 2" key="1">
    <citation type="submission" date="2024-06" db="EMBL/GenBank/DDBJ databases">
        <title>The Natural Products Discovery Center: Release of the First 8490 Sequenced Strains for Exploring Actinobacteria Biosynthetic Diversity.</title>
        <authorList>
            <person name="Kalkreuter E."/>
            <person name="Kautsar S.A."/>
            <person name="Yang D."/>
            <person name="Bader C.D."/>
            <person name="Teijaro C.N."/>
            <person name="Fluegel L."/>
            <person name="Davis C.M."/>
            <person name="Simpson J.R."/>
            <person name="Lauterbach L."/>
            <person name="Steele A.D."/>
            <person name="Gui C."/>
            <person name="Meng S."/>
            <person name="Li G."/>
            <person name="Viehrig K."/>
            <person name="Ye F."/>
            <person name="Su P."/>
            <person name="Kiefer A.F."/>
            <person name="Nichols A."/>
            <person name="Cepeda A.J."/>
            <person name="Yan W."/>
            <person name="Fan B."/>
            <person name="Jiang Y."/>
            <person name="Adhikari A."/>
            <person name="Zheng C.-J."/>
            <person name="Schuster L."/>
            <person name="Cowan T.M."/>
            <person name="Smanski M.J."/>
            <person name="Chevrette M.G."/>
            <person name="De Carvalho L.P.S."/>
            <person name="Shen B."/>
        </authorList>
    </citation>
    <scope>NUCLEOTIDE SEQUENCE [LARGE SCALE GENOMIC DNA]</scope>
    <source>
        <strain evidence="1 2">NPDC052347</strain>
    </source>
</reference>
<comment type="caution">
    <text evidence="1">The sequence shown here is derived from an EMBL/GenBank/DDBJ whole genome shotgun (WGS) entry which is preliminary data.</text>
</comment>
<protein>
    <submittedName>
        <fullName evidence="1">Uncharacterized protein</fullName>
    </submittedName>
</protein>
<evidence type="ECO:0000313" key="1">
    <source>
        <dbReference type="EMBL" id="MEV5505419.1"/>
    </source>
</evidence>
<dbReference type="RefSeq" id="WP_109278585.1">
    <property type="nucleotide sequence ID" value="NZ_JBFAUK010000002.1"/>
</dbReference>
<name>A0ABV3JR97_STRON</name>
<dbReference type="EMBL" id="JBFAUK010000002">
    <property type="protein sequence ID" value="MEV5505419.1"/>
    <property type="molecule type" value="Genomic_DNA"/>
</dbReference>
<sequence>MRKIPTLFRRDPDDRRQVLPEVTPGCEWVVEGEGTATRKYDGTCVLLDEAGLWWARREVKPGKTPPPDYRPVETDEVTGKTVGWEPIARSSFARFHAEALARHGGSPAPGSYELVGPKINGNPERAEGHRLIAHATAEEYALPDRTFAAIRDRVRAMHALDGCEGIVFHHPDGRMAKIKARDFRAPDDNSPED</sequence>
<dbReference type="Proteomes" id="UP001552594">
    <property type="component" value="Unassembled WGS sequence"/>
</dbReference>
<accession>A0ABV3JR97</accession>